<gene>
    <name evidence="3" type="ORF">CAMP_LOCUS4006</name>
</gene>
<name>A0A9P1MV59_9PELO</name>
<dbReference type="GO" id="GO:0005544">
    <property type="term" value="F:calcium-dependent phospholipid binding"/>
    <property type="evidence" value="ECO:0007669"/>
    <property type="project" value="TreeGrafter"/>
</dbReference>
<dbReference type="GO" id="GO:0005886">
    <property type="term" value="C:plasma membrane"/>
    <property type="evidence" value="ECO:0007669"/>
    <property type="project" value="TreeGrafter"/>
</dbReference>
<dbReference type="Pfam" id="PF00168">
    <property type="entry name" value="C2"/>
    <property type="match status" value="1"/>
</dbReference>
<protein>
    <recommendedName>
        <fullName evidence="2">C2 domain-containing protein</fullName>
    </recommendedName>
</protein>
<feature type="domain" description="C2" evidence="2">
    <location>
        <begin position="628"/>
        <end position="761"/>
    </location>
</feature>
<evidence type="ECO:0000259" key="2">
    <source>
        <dbReference type="SMART" id="SM00239"/>
    </source>
</evidence>
<evidence type="ECO:0000313" key="4">
    <source>
        <dbReference type="Proteomes" id="UP001152747"/>
    </source>
</evidence>
<evidence type="ECO:0000256" key="1">
    <source>
        <dbReference type="SAM" id="MobiDB-lite"/>
    </source>
</evidence>
<organism evidence="3 4">
    <name type="scientific">Caenorhabditis angaria</name>
    <dbReference type="NCBI Taxonomy" id="860376"/>
    <lineage>
        <taxon>Eukaryota</taxon>
        <taxon>Metazoa</taxon>
        <taxon>Ecdysozoa</taxon>
        <taxon>Nematoda</taxon>
        <taxon>Chromadorea</taxon>
        <taxon>Rhabditida</taxon>
        <taxon>Rhabditina</taxon>
        <taxon>Rhabditomorpha</taxon>
        <taxon>Rhabditoidea</taxon>
        <taxon>Rhabditidae</taxon>
        <taxon>Peloderinae</taxon>
        <taxon>Caenorhabditis</taxon>
    </lineage>
</organism>
<dbReference type="GO" id="GO:0030672">
    <property type="term" value="C:synaptic vesicle membrane"/>
    <property type="evidence" value="ECO:0007669"/>
    <property type="project" value="TreeGrafter"/>
</dbReference>
<dbReference type="OrthoDB" id="5864499at2759"/>
<feature type="compositionally biased region" description="Basic and acidic residues" evidence="1">
    <location>
        <begin position="189"/>
        <end position="198"/>
    </location>
</feature>
<evidence type="ECO:0000313" key="3">
    <source>
        <dbReference type="EMBL" id="CAI5441369.1"/>
    </source>
</evidence>
<dbReference type="GO" id="GO:0048791">
    <property type="term" value="P:calcium ion-regulated exocytosis of neurotransmitter"/>
    <property type="evidence" value="ECO:0007669"/>
    <property type="project" value="TreeGrafter"/>
</dbReference>
<dbReference type="GO" id="GO:0001786">
    <property type="term" value="F:phosphatidylserine binding"/>
    <property type="evidence" value="ECO:0007669"/>
    <property type="project" value="TreeGrafter"/>
</dbReference>
<keyword evidence="4" id="KW-1185">Reference proteome</keyword>
<feature type="region of interest" description="Disordered" evidence="1">
    <location>
        <begin position="497"/>
        <end position="526"/>
    </location>
</feature>
<dbReference type="PANTHER" id="PTHR10024:SF368">
    <property type="entry name" value="C2 DOMAIN-CONTAINING PROTEIN"/>
    <property type="match status" value="1"/>
</dbReference>
<dbReference type="GO" id="GO:0030276">
    <property type="term" value="F:clathrin binding"/>
    <property type="evidence" value="ECO:0007669"/>
    <property type="project" value="TreeGrafter"/>
</dbReference>
<dbReference type="EMBL" id="CANHGI010000002">
    <property type="protein sequence ID" value="CAI5441369.1"/>
    <property type="molecule type" value="Genomic_DNA"/>
</dbReference>
<proteinExistence type="predicted"/>
<dbReference type="Gene3D" id="2.60.40.150">
    <property type="entry name" value="C2 domain"/>
    <property type="match status" value="1"/>
</dbReference>
<dbReference type="GO" id="GO:0030424">
    <property type="term" value="C:axon"/>
    <property type="evidence" value="ECO:0007669"/>
    <property type="project" value="TreeGrafter"/>
</dbReference>
<dbReference type="GO" id="GO:0000149">
    <property type="term" value="F:SNARE binding"/>
    <property type="evidence" value="ECO:0007669"/>
    <property type="project" value="TreeGrafter"/>
</dbReference>
<feature type="compositionally biased region" description="Low complexity" evidence="1">
    <location>
        <begin position="675"/>
        <end position="689"/>
    </location>
</feature>
<dbReference type="AlphaFoldDB" id="A0A9P1MV59"/>
<feature type="compositionally biased region" description="Polar residues" evidence="1">
    <location>
        <begin position="199"/>
        <end position="210"/>
    </location>
</feature>
<dbReference type="InterPro" id="IPR035892">
    <property type="entry name" value="C2_domain_sf"/>
</dbReference>
<dbReference type="SUPFAM" id="SSF49562">
    <property type="entry name" value="C2 domain (Calcium/lipid-binding domain, CaLB)"/>
    <property type="match status" value="1"/>
</dbReference>
<feature type="region of interest" description="Disordered" evidence="1">
    <location>
        <begin position="125"/>
        <end position="217"/>
    </location>
</feature>
<dbReference type="Proteomes" id="UP001152747">
    <property type="component" value="Unassembled WGS sequence"/>
</dbReference>
<dbReference type="GO" id="GO:0031045">
    <property type="term" value="C:dense core granule"/>
    <property type="evidence" value="ECO:0007669"/>
    <property type="project" value="TreeGrafter"/>
</dbReference>
<dbReference type="PANTHER" id="PTHR10024">
    <property type="entry name" value="SYNAPTOTAGMIN"/>
    <property type="match status" value="1"/>
</dbReference>
<dbReference type="GO" id="GO:0005509">
    <property type="term" value="F:calcium ion binding"/>
    <property type="evidence" value="ECO:0007669"/>
    <property type="project" value="TreeGrafter"/>
</dbReference>
<feature type="compositionally biased region" description="Basic and acidic residues" evidence="1">
    <location>
        <begin position="130"/>
        <end position="146"/>
    </location>
</feature>
<comment type="caution">
    <text evidence="3">The sequence shown here is derived from an EMBL/GenBank/DDBJ whole genome shotgun (WGS) entry which is preliminary data.</text>
</comment>
<feature type="region of interest" description="Disordered" evidence="1">
    <location>
        <begin position="669"/>
        <end position="692"/>
    </location>
</feature>
<dbReference type="InterPro" id="IPR000008">
    <property type="entry name" value="C2_dom"/>
</dbReference>
<sequence length="767" mass="85129">MLSGNTTMMNDYIMFRLLVDDSDRHKHKRNSLQPPIVNGAGSPIIPPAALASHRSSFAVPRKSLTIENEPFCSPMVPHVPIRERLARRGTSADMMSDDASAYTCYAPRRRRMSLLQSLRQQNRALADSGLDMHRQRTDSESTHRVSDTCSSPPPQSTANTNVKTTTTSPTKKSNISTQIKNKIFGKKSSTKDATESASRKSPSTTNDSGRGSQGHLEEKMEAMTIVENSGGERDRESFCCEELDLEEEEELLDEDDAPILSKKRAALKKQRTNSCPDISSMVFDVAKRCPMADDLEISDEEERHFECSGPSKSRLNQKYVEQRRHQQCAMTPSIIDEVADDEDDFSQAPSTVSRRSAQTEDLADFDDNISSIVLDQFLSTTQLNFCDDSDSEATFSIAGNLEEIEEPCASSSNTATSVQTDLKLLNVEQEIADYLEHCRESTSGISEEGMNFIAKHFFEYQSFMNIPHKAVHLHKIPASQAGTDPSMGWAPKNMLKAGKHQPAPGARANRVHRDPRPNGTKYGRAGKHEHREWGDRHGELRDEKAVCHKDAWTKFLANDDQGGRTAFECEFEDRVLATEEETLQEKLCHASPDSINLNALYAAANKAASPGNGCELLTILTYAPTVQFVTATVKKAKSLPFNNAPFARIMLFEGRRLIEQKQTTVNPSLIHKSSLDGSKPSSSSASNSSNDGVTDASFSESFLFHVPPTKLEKSHIVIEIYDHEDSGEVKKIGHCVIGRLVDGTGNAHWIQMVKQHGLPVCMWHRIA</sequence>
<reference evidence="3" key="1">
    <citation type="submission" date="2022-11" db="EMBL/GenBank/DDBJ databases">
        <authorList>
            <person name="Kikuchi T."/>
        </authorList>
    </citation>
    <scope>NUCLEOTIDE SEQUENCE</scope>
    <source>
        <strain evidence="3">PS1010</strain>
    </source>
</reference>
<dbReference type="GO" id="GO:0048488">
    <property type="term" value="P:synaptic vesicle endocytosis"/>
    <property type="evidence" value="ECO:0007669"/>
    <property type="project" value="TreeGrafter"/>
</dbReference>
<feature type="compositionally biased region" description="Low complexity" evidence="1">
    <location>
        <begin position="156"/>
        <end position="177"/>
    </location>
</feature>
<accession>A0A9P1MV59</accession>
<dbReference type="SMART" id="SM00239">
    <property type="entry name" value="C2"/>
    <property type="match status" value="1"/>
</dbReference>